<comment type="caution">
    <text evidence="2">The sequence shown here is derived from an EMBL/GenBank/DDBJ whole genome shotgun (WGS) entry which is preliminary data.</text>
</comment>
<feature type="region of interest" description="Disordered" evidence="1">
    <location>
        <begin position="1"/>
        <end position="39"/>
    </location>
</feature>
<protein>
    <submittedName>
        <fullName evidence="2">Uncharacterized protein</fullName>
    </submittedName>
</protein>
<sequence length="341" mass="38790">MAAEAELPLESTIEAAAQRLQLTDEGAGPSSEPEDGGMPAEDAFRRWLTPYQRTILTHELGKRSYSPPQVEALLLQLLEETLETHEDGWVVLEGLNHRPDLNGSAAKMLGPKEEGGRYLVRVGLDSGRPENIRVRAVHMMPPDPEQVQRRAKMRQRANKGKARAKASRAEPGALSSGEGVVSTEVSVDLDRRRELLLDKVQQMNLQATDLARHREHLNTLAERLQGTRTQLQKRYQITEGLIKQTRDSVKIFKLMQQRETIRHQEKIFNFNVGRIHAEERWLSEQPAFQEAVNALHEQFTKTKTGVISNEDLARDQSLTFEDLLREMKAEDQADQQRQRSN</sequence>
<gene>
    <name evidence="2" type="ORF">AB1Y20_020950</name>
</gene>
<name>A0AB34JKM7_PRYPA</name>
<organism evidence="2 3">
    <name type="scientific">Prymnesium parvum</name>
    <name type="common">Toxic golden alga</name>
    <dbReference type="NCBI Taxonomy" id="97485"/>
    <lineage>
        <taxon>Eukaryota</taxon>
        <taxon>Haptista</taxon>
        <taxon>Haptophyta</taxon>
        <taxon>Prymnesiophyceae</taxon>
        <taxon>Prymnesiales</taxon>
        <taxon>Prymnesiaceae</taxon>
        <taxon>Prymnesium</taxon>
    </lineage>
</organism>
<dbReference type="Proteomes" id="UP001515480">
    <property type="component" value="Unassembled WGS sequence"/>
</dbReference>
<dbReference type="AlphaFoldDB" id="A0AB34JKM7"/>
<feature type="region of interest" description="Disordered" evidence="1">
    <location>
        <begin position="156"/>
        <end position="177"/>
    </location>
</feature>
<keyword evidence="3" id="KW-1185">Reference proteome</keyword>
<evidence type="ECO:0000313" key="2">
    <source>
        <dbReference type="EMBL" id="KAL1521281.1"/>
    </source>
</evidence>
<reference evidence="2 3" key="1">
    <citation type="journal article" date="2024" name="Science">
        <title>Giant polyketide synthase enzymes in the biosynthesis of giant marine polyether toxins.</title>
        <authorList>
            <person name="Fallon T.R."/>
            <person name="Shende V.V."/>
            <person name="Wierzbicki I.H."/>
            <person name="Pendleton A.L."/>
            <person name="Watervoot N.F."/>
            <person name="Auber R.P."/>
            <person name="Gonzalez D.J."/>
            <person name="Wisecaver J.H."/>
            <person name="Moore B.S."/>
        </authorList>
    </citation>
    <scope>NUCLEOTIDE SEQUENCE [LARGE SCALE GENOMIC DNA]</scope>
    <source>
        <strain evidence="2 3">12B1</strain>
    </source>
</reference>
<evidence type="ECO:0000256" key="1">
    <source>
        <dbReference type="SAM" id="MobiDB-lite"/>
    </source>
</evidence>
<proteinExistence type="predicted"/>
<evidence type="ECO:0000313" key="3">
    <source>
        <dbReference type="Proteomes" id="UP001515480"/>
    </source>
</evidence>
<dbReference type="EMBL" id="JBGBPQ010000007">
    <property type="protein sequence ID" value="KAL1521281.1"/>
    <property type="molecule type" value="Genomic_DNA"/>
</dbReference>
<feature type="compositionally biased region" description="Basic residues" evidence="1">
    <location>
        <begin position="156"/>
        <end position="166"/>
    </location>
</feature>
<accession>A0AB34JKM7</accession>